<dbReference type="InterPro" id="IPR000780">
    <property type="entry name" value="CheR_MeTrfase"/>
</dbReference>
<proteinExistence type="predicted"/>
<dbReference type="PANTHER" id="PTHR24422">
    <property type="entry name" value="CHEMOTAXIS PROTEIN METHYLTRANSFERASE"/>
    <property type="match status" value="1"/>
</dbReference>
<dbReference type="InterPro" id="IPR022642">
    <property type="entry name" value="CheR_C"/>
</dbReference>
<dbReference type="PRINTS" id="PR00996">
    <property type="entry name" value="CHERMTFRASE"/>
</dbReference>
<accession>A0A1V1NXR5</accession>
<sequence>DYIRELQFRDPKQKELQAFLNILTTNETYFFREFEQLAAFAEHCLTEICDRKKGLGSTKLRIWSAGCSTGEEPYTLGIIIKEMLENQQDWLVDILATDINTRVLKIAQNGIYEPRAIKDVPQEYLERWFQSFTSNKYTVKPEIKKMCNFQILNLMDRSALRKITNVDFIFCRNVLIYFDNDSRKQVVSNFYDILNPGGYIYLGHSESMTRISSAFKIRRKGGYIVYQKPE</sequence>
<feature type="non-terminal residue" evidence="2">
    <location>
        <position position="1"/>
    </location>
</feature>
<protein>
    <submittedName>
        <fullName evidence="2">Chemotaxis protein methyltransferase CheR</fullName>
    </submittedName>
</protein>
<dbReference type="InterPro" id="IPR029063">
    <property type="entry name" value="SAM-dependent_MTases_sf"/>
</dbReference>
<evidence type="ECO:0000313" key="2">
    <source>
        <dbReference type="EMBL" id="ETR67358.1"/>
    </source>
</evidence>
<comment type="caution">
    <text evidence="2">The sequence shown here is derived from an EMBL/GenBank/DDBJ whole genome shotgun (WGS) entry which is preliminary data.</text>
</comment>
<dbReference type="Gene3D" id="3.40.50.150">
    <property type="entry name" value="Vaccinia Virus protein VP39"/>
    <property type="match status" value="1"/>
</dbReference>
<dbReference type="SMART" id="SM00138">
    <property type="entry name" value="MeTrc"/>
    <property type="match status" value="1"/>
</dbReference>
<dbReference type="AlphaFoldDB" id="A0A1V1NXR5"/>
<keyword evidence="2" id="KW-0489">Methyltransferase</keyword>
<dbReference type="SUPFAM" id="SSF53335">
    <property type="entry name" value="S-adenosyl-L-methionine-dependent methyltransferases"/>
    <property type="match status" value="1"/>
</dbReference>
<dbReference type="PANTHER" id="PTHR24422:SF10">
    <property type="entry name" value="CHEMOTAXIS PROTEIN METHYLTRANSFERASE 2"/>
    <property type="match status" value="1"/>
</dbReference>
<name>A0A1V1NXR5_9BACT</name>
<gene>
    <name evidence="2" type="ORF">OMM_11692</name>
</gene>
<feature type="domain" description="CheR-type methyltransferase" evidence="1">
    <location>
        <begin position="1"/>
        <end position="230"/>
    </location>
</feature>
<dbReference type="Proteomes" id="UP000189670">
    <property type="component" value="Unassembled WGS sequence"/>
</dbReference>
<dbReference type="GO" id="GO:0032259">
    <property type="term" value="P:methylation"/>
    <property type="evidence" value="ECO:0007669"/>
    <property type="project" value="UniProtKB-KW"/>
</dbReference>
<dbReference type="EMBL" id="ATBP01001422">
    <property type="protein sequence ID" value="ETR67358.1"/>
    <property type="molecule type" value="Genomic_DNA"/>
</dbReference>
<dbReference type="PROSITE" id="PS50123">
    <property type="entry name" value="CHER"/>
    <property type="match status" value="1"/>
</dbReference>
<reference evidence="3" key="1">
    <citation type="submission" date="2012-11" db="EMBL/GenBank/DDBJ databases">
        <authorList>
            <person name="Lucero-Rivera Y.E."/>
            <person name="Tovar-Ramirez D."/>
        </authorList>
    </citation>
    <scope>NUCLEOTIDE SEQUENCE [LARGE SCALE GENOMIC DNA]</scope>
    <source>
        <strain evidence="3">Araruama</strain>
    </source>
</reference>
<keyword evidence="2" id="KW-0808">Transferase</keyword>
<evidence type="ECO:0000313" key="3">
    <source>
        <dbReference type="Proteomes" id="UP000189670"/>
    </source>
</evidence>
<dbReference type="Pfam" id="PF01739">
    <property type="entry name" value="CheR"/>
    <property type="match status" value="1"/>
</dbReference>
<dbReference type="InterPro" id="IPR050903">
    <property type="entry name" value="Bact_Chemotaxis_MeTrfase"/>
</dbReference>
<dbReference type="GO" id="GO:0008757">
    <property type="term" value="F:S-adenosylmethionine-dependent methyltransferase activity"/>
    <property type="evidence" value="ECO:0007669"/>
    <property type="project" value="InterPro"/>
</dbReference>
<evidence type="ECO:0000259" key="1">
    <source>
        <dbReference type="PROSITE" id="PS50123"/>
    </source>
</evidence>
<organism evidence="2 3">
    <name type="scientific">Candidatus Magnetoglobus multicellularis str. Araruama</name>
    <dbReference type="NCBI Taxonomy" id="890399"/>
    <lineage>
        <taxon>Bacteria</taxon>
        <taxon>Pseudomonadati</taxon>
        <taxon>Thermodesulfobacteriota</taxon>
        <taxon>Desulfobacteria</taxon>
        <taxon>Desulfobacterales</taxon>
        <taxon>Desulfobacteraceae</taxon>
        <taxon>Candidatus Magnetoglobus</taxon>
    </lineage>
</organism>